<evidence type="ECO:0000313" key="2">
    <source>
        <dbReference type="Proteomes" id="UP000789570"/>
    </source>
</evidence>
<dbReference type="AlphaFoldDB" id="A0A9N9GZU2"/>
<comment type="caution">
    <text evidence="1">The sequence shown here is derived from an EMBL/GenBank/DDBJ whole genome shotgun (WGS) entry which is preliminary data.</text>
</comment>
<dbReference type="Proteomes" id="UP000789570">
    <property type="component" value="Unassembled WGS sequence"/>
</dbReference>
<keyword evidence="2" id="KW-1185">Reference proteome</keyword>
<dbReference type="EMBL" id="CAJVPQ010003845">
    <property type="protein sequence ID" value="CAG8638544.1"/>
    <property type="molecule type" value="Genomic_DNA"/>
</dbReference>
<proteinExistence type="predicted"/>
<organism evidence="1 2">
    <name type="scientific">Funneliformis caledonium</name>
    <dbReference type="NCBI Taxonomy" id="1117310"/>
    <lineage>
        <taxon>Eukaryota</taxon>
        <taxon>Fungi</taxon>
        <taxon>Fungi incertae sedis</taxon>
        <taxon>Mucoromycota</taxon>
        <taxon>Glomeromycotina</taxon>
        <taxon>Glomeromycetes</taxon>
        <taxon>Glomerales</taxon>
        <taxon>Glomeraceae</taxon>
        <taxon>Funneliformis</taxon>
    </lineage>
</organism>
<accession>A0A9N9GZU2</accession>
<name>A0A9N9GZU2_9GLOM</name>
<evidence type="ECO:0000313" key="1">
    <source>
        <dbReference type="EMBL" id="CAG8638544.1"/>
    </source>
</evidence>
<protein>
    <submittedName>
        <fullName evidence="1">13967_t:CDS:1</fullName>
    </submittedName>
</protein>
<sequence length="53" mass="6289">RVLTTLMRCFFEEIVKTLIKVTSFREIDDYRSIVENNLLGLSSCTFEMIIMRL</sequence>
<feature type="non-terminal residue" evidence="1">
    <location>
        <position position="1"/>
    </location>
</feature>
<reference evidence="1" key="1">
    <citation type="submission" date="2021-06" db="EMBL/GenBank/DDBJ databases">
        <authorList>
            <person name="Kallberg Y."/>
            <person name="Tangrot J."/>
            <person name="Rosling A."/>
        </authorList>
    </citation>
    <scope>NUCLEOTIDE SEQUENCE</scope>
    <source>
        <strain evidence="1">UK204</strain>
    </source>
</reference>
<gene>
    <name evidence="1" type="ORF">FCALED_LOCUS10442</name>
</gene>